<sequence>MKLSLKVGALIGLILASFLMVMIVGLTTLRIASSDDNQARVEQLFKSTFNVISEIEKYVASGKMTEAQAKELATQVLRENKYHKTEYVYVADENMNFIATPLDPQLHGTSFNDFKDSKGNSVGKILQNAVRNNPTGIAQYEWSQKQADGSIEEKLSIAQKTPVWGWYVGTGIGFTEVEARFWASAKWQVLICLILTGVLGVLLFWSTRKLLDDLGGEPKQVLRLVQRVAAGDLTGSTTSENCTARPDSIFGSMIQLRESMASILGSIDSSVHKLRNETHDANNRTIEIDRTFEEQRCEIDMVATAMTQMSASSQTVSDNASAAAQSTSEADQQGIRAHEIVDSAVESIENLATQIDEASTVITELGNDVSNIVSVLDVIRGIADQTNLLALNAAIEAARAGEQGRGFAVVADEVRNLAKRTQDSTTEIQNMIERLESGSHRGVETMSMSKTSSINTVSQTQEAAEALNQIAQSLSAITDMNSHIATAADEQNKVGDDISRRINMIAESSHEAVELAHAGKNATQVLTTLTDELETLMKHFKTS</sequence>
<evidence type="ECO:0000256" key="6">
    <source>
        <dbReference type="ARBA" id="ARBA00023136"/>
    </source>
</evidence>
<keyword evidence="5 11" id="KW-1133">Transmembrane helix</keyword>
<dbReference type="EMBL" id="JAVRIF010000003">
    <property type="protein sequence ID" value="MDT0603344.1"/>
    <property type="molecule type" value="Genomic_DNA"/>
</dbReference>
<dbReference type="Gene3D" id="3.30.450.20">
    <property type="entry name" value="PAS domain"/>
    <property type="match status" value="1"/>
</dbReference>
<evidence type="ECO:0000313" key="15">
    <source>
        <dbReference type="Proteomes" id="UP001266357"/>
    </source>
</evidence>
<protein>
    <submittedName>
        <fullName evidence="14">Methyl-accepting chemotaxis protein</fullName>
    </submittedName>
</protein>
<dbReference type="PROSITE" id="PS50111">
    <property type="entry name" value="CHEMOTAXIS_TRANSDUC_2"/>
    <property type="match status" value="1"/>
</dbReference>
<dbReference type="Pfam" id="PF00015">
    <property type="entry name" value="MCPsignal"/>
    <property type="match status" value="1"/>
</dbReference>
<dbReference type="SMART" id="SM01049">
    <property type="entry name" value="Cache_2"/>
    <property type="match status" value="1"/>
</dbReference>
<dbReference type="Pfam" id="PF17200">
    <property type="entry name" value="sCache_2"/>
    <property type="match status" value="1"/>
</dbReference>
<keyword evidence="4 11" id="KW-0812">Transmembrane</keyword>
<dbReference type="RefSeq" id="WP_311579346.1">
    <property type="nucleotide sequence ID" value="NZ_JAVRIF010000003.1"/>
</dbReference>
<dbReference type="Proteomes" id="UP001266357">
    <property type="component" value="Unassembled WGS sequence"/>
</dbReference>
<comment type="similarity">
    <text evidence="8">Belongs to the methyl-accepting chemotaxis (MCP) protein family.</text>
</comment>
<keyword evidence="15" id="KW-1185">Reference proteome</keyword>
<dbReference type="InterPro" id="IPR004089">
    <property type="entry name" value="MCPsignal_dom"/>
</dbReference>
<keyword evidence="6 11" id="KW-0472">Membrane</keyword>
<keyword evidence="7 9" id="KW-0807">Transducer</keyword>
<comment type="caution">
    <text evidence="14">The sequence shown here is derived from an EMBL/GenBank/DDBJ whole genome shotgun (WGS) entry which is preliminary data.</text>
</comment>
<dbReference type="Gene3D" id="1.10.287.950">
    <property type="entry name" value="Methyl-accepting chemotaxis protein"/>
    <property type="match status" value="1"/>
</dbReference>
<comment type="subcellular location">
    <subcellularLocation>
        <location evidence="1">Cell inner membrane</location>
        <topology evidence="1">Multi-pass membrane protein</topology>
    </subcellularLocation>
</comment>
<gene>
    <name evidence="14" type="ORF">RM573_07025</name>
</gene>
<name>A0ABU3A067_9GAMM</name>
<dbReference type="PANTHER" id="PTHR32089:SF119">
    <property type="entry name" value="METHYL-ACCEPTING CHEMOTAXIS PROTEIN CTPL"/>
    <property type="match status" value="1"/>
</dbReference>
<feature type="transmembrane region" description="Helical" evidence="11">
    <location>
        <begin position="7"/>
        <end position="29"/>
    </location>
</feature>
<feature type="transmembrane region" description="Helical" evidence="11">
    <location>
        <begin position="187"/>
        <end position="205"/>
    </location>
</feature>
<evidence type="ECO:0000256" key="2">
    <source>
        <dbReference type="ARBA" id="ARBA00022475"/>
    </source>
</evidence>
<evidence type="ECO:0000313" key="14">
    <source>
        <dbReference type="EMBL" id="MDT0603344.1"/>
    </source>
</evidence>
<dbReference type="SMART" id="SM00283">
    <property type="entry name" value="MA"/>
    <property type="match status" value="1"/>
</dbReference>
<keyword evidence="3" id="KW-0997">Cell inner membrane</keyword>
<dbReference type="InterPro" id="IPR004090">
    <property type="entry name" value="Chemotax_Me-accpt_rcpt"/>
</dbReference>
<evidence type="ECO:0000256" key="9">
    <source>
        <dbReference type="PROSITE-ProRule" id="PRU00284"/>
    </source>
</evidence>
<accession>A0ABU3A067</accession>
<feature type="domain" description="Methyl-accepting transducer" evidence="12">
    <location>
        <begin position="270"/>
        <end position="506"/>
    </location>
</feature>
<evidence type="ECO:0000256" key="5">
    <source>
        <dbReference type="ARBA" id="ARBA00022989"/>
    </source>
</evidence>
<feature type="domain" description="T-SNARE coiled-coil homology" evidence="13">
    <location>
        <begin position="457"/>
        <end position="503"/>
    </location>
</feature>
<evidence type="ECO:0000256" key="3">
    <source>
        <dbReference type="ARBA" id="ARBA00022519"/>
    </source>
</evidence>
<dbReference type="CDD" id="cd11386">
    <property type="entry name" value="MCP_signal"/>
    <property type="match status" value="1"/>
</dbReference>
<evidence type="ECO:0000256" key="10">
    <source>
        <dbReference type="SAM" id="MobiDB-lite"/>
    </source>
</evidence>
<evidence type="ECO:0000256" key="7">
    <source>
        <dbReference type="ARBA" id="ARBA00023224"/>
    </source>
</evidence>
<feature type="region of interest" description="Disordered" evidence="10">
    <location>
        <begin position="312"/>
        <end position="333"/>
    </location>
</feature>
<dbReference type="PRINTS" id="PR00260">
    <property type="entry name" value="CHEMTRNSDUCR"/>
</dbReference>
<keyword evidence="2" id="KW-1003">Cell membrane</keyword>
<dbReference type="InterPro" id="IPR000727">
    <property type="entry name" value="T_SNARE_dom"/>
</dbReference>
<proteinExistence type="inferred from homology"/>
<reference evidence="14 15" key="1">
    <citation type="submission" date="2023-09" db="EMBL/GenBank/DDBJ databases">
        <authorList>
            <person name="Rey-Velasco X."/>
        </authorList>
    </citation>
    <scope>NUCLEOTIDE SEQUENCE [LARGE SCALE GENOMIC DNA]</scope>
    <source>
        <strain evidence="14 15">W431</strain>
    </source>
</reference>
<evidence type="ECO:0000256" key="8">
    <source>
        <dbReference type="ARBA" id="ARBA00029447"/>
    </source>
</evidence>
<evidence type="ECO:0000259" key="12">
    <source>
        <dbReference type="PROSITE" id="PS50111"/>
    </source>
</evidence>
<evidence type="ECO:0000256" key="4">
    <source>
        <dbReference type="ARBA" id="ARBA00022692"/>
    </source>
</evidence>
<dbReference type="SUPFAM" id="SSF58104">
    <property type="entry name" value="Methyl-accepting chemotaxis protein (MCP) signaling domain"/>
    <property type="match status" value="1"/>
</dbReference>
<dbReference type="PROSITE" id="PS50192">
    <property type="entry name" value="T_SNARE"/>
    <property type="match status" value="1"/>
</dbReference>
<feature type="compositionally biased region" description="Polar residues" evidence="10">
    <location>
        <begin position="312"/>
        <end position="331"/>
    </location>
</feature>
<dbReference type="InterPro" id="IPR033480">
    <property type="entry name" value="sCache_2"/>
</dbReference>
<dbReference type="PANTHER" id="PTHR32089">
    <property type="entry name" value="METHYL-ACCEPTING CHEMOTAXIS PROTEIN MCPB"/>
    <property type="match status" value="1"/>
</dbReference>
<evidence type="ECO:0000256" key="11">
    <source>
        <dbReference type="SAM" id="Phobius"/>
    </source>
</evidence>
<organism evidence="14 15">
    <name type="scientific">Thalassotalea castellviae</name>
    <dbReference type="NCBI Taxonomy" id="3075612"/>
    <lineage>
        <taxon>Bacteria</taxon>
        <taxon>Pseudomonadati</taxon>
        <taxon>Pseudomonadota</taxon>
        <taxon>Gammaproteobacteria</taxon>
        <taxon>Alteromonadales</taxon>
        <taxon>Colwelliaceae</taxon>
        <taxon>Thalassotalea</taxon>
    </lineage>
</organism>
<evidence type="ECO:0000259" key="13">
    <source>
        <dbReference type="PROSITE" id="PS50192"/>
    </source>
</evidence>
<evidence type="ECO:0000256" key="1">
    <source>
        <dbReference type="ARBA" id="ARBA00004429"/>
    </source>
</evidence>